<name>A0A1M7IH41_9FIRM</name>
<dbReference type="EMBL" id="FRCP01000009">
    <property type="protein sequence ID" value="SHM40102.1"/>
    <property type="molecule type" value="Genomic_DNA"/>
</dbReference>
<dbReference type="OrthoDB" id="9810135at2"/>
<dbReference type="Proteomes" id="UP000184038">
    <property type="component" value="Unassembled WGS sequence"/>
</dbReference>
<evidence type="ECO:0000313" key="2">
    <source>
        <dbReference type="Proteomes" id="UP000184038"/>
    </source>
</evidence>
<dbReference type="Pfam" id="PF14253">
    <property type="entry name" value="AbiH"/>
    <property type="match status" value="1"/>
</dbReference>
<reference evidence="1 2" key="1">
    <citation type="submission" date="2016-11" db="EMBL/GenBank/DDBJ databases">
        <authorList>
            <person name="Jaros S."/>
            <person name="Januszkiewicz K."/>
            <person name="Wedrychowicz H."/>
        </authorList>
    </citation>
    <scope>NUCLEOTIDE SEQUENCE [LARGE SCALE GENOMIC DNA]</scope>
    <source>
        <strain evidence="1 2">DSM 15930</strain>
    </source>
</reference>
<organism evidence="1 2">
    <name type="scientific">Anaerosporobacter mobilis DSM 15930</name>
    <dbReference type="NCBI Taxonomy" id="1120996"/>
    <lineage>
        <taxon>Bacteria</taxon>
        <taxon>Bacillati</taxon>
        <taxon>Bacillota</taxon>
        <taxon>Clostridia</taxon>
        <taxon>Lachnospirales</taxon>
        <taxon>Lachnospiraceae</taxon>
        <taxon>Anaerosporobacter</taxon>
    </lineage>
</organism>
<gene>
    <name evidence="1" type="ORF">SAMN02746066_01862</name>
</gene>
<protein>
    <submittedName>
        <fullName evidence="1">Bacteriophage abortive infection AbiH</fullName>
    </submittedName>
</protein>
<dbReference type="STRING" id="1120996.SAMN02746066_01862"/>
<proteinExistence type="predicted"/>
<keyword evidence="2" id="KW-1185">Reference proteome</keyword>
<dbReference type="RefSeq" id="WP_073286467.1">
    <property type="nucleotide sequence ID" value="NZ_FRCP01000009.1"/>
</dbReference>
<evidence type="ECO:0000313" key="1">
    <source>
        <dbReference type="EMBL" id="SHM40102.1"/>
    </source>
</evidence>
<sequence>MKKLFVIGNGFDLSHGLDTSYEDFHKYLVKTYPNAEDIDYAPTYIMDGKGNDVVSNVNEEVGFIEHILTNVEGSNWCNLEEAVGNIEFENYIMDFDEDEEDDDYEWDESYFNEGCALELINPILAIPKYFSRWISTIEIVKAKRKKDFFDLVNSGDILVLSFNYTKTIEKIYGIDDVCHIHGVQGGQLLFGHGYDYNYFSDDNYGLMAGTEESFQHMHDALKKNTAGAINSNQDFFNVLDDSVNEIYSYGFSFAKVDEIYIKEICNKIDTCKVTWFLNDYDSKEKRDEYEDKLCQCGFKGKFSTYSIKC</sequence>
<dbReference type="InterPro" id="IPR025935">
    <property type="entry name" value="AbiH"/>
</dbReference>
<accession>A0A1M7IH41</accession>
<dbReference type="AlphaFoldDB" id="A0A1M7IH41"/>